<accession>A0ABM1XWG1</accession>
<evidence type="ECO:0000313" key="2">
    <source>
        <dbReference type="EnsemblMetazoa" id="AALFPA23_003519.P3909"/>
    </source>
</evidence>
<feature type="region of interest" description="Disordered" evidence="1">
    <location>
        <begin position="211"/>
        <end position="230"/>
    </location>
</feature>
<evidence type="ECO:0000313" key="3">
    <source>
        <dbReference type="Proteomes" id="UP000069940"/>
    </source>
</evidence>
<keyword evidence="3" id="KW-1185">Reference proteome</keyword>
<feature type="compositionally biased region" description="Basic residues" evidence="1">
    <location>
        <begin position="295"/>
        <end position="309"/>
    </location>
</feature>
<name>A0ABM1XWG1_AEDAL</name>
<protein>
    <recommendedName>
        <fullName evidence="4">Translation elongation factor ef-1 alpha/tu</fullName>
    </recommendedName>
</protein>
<proteinExistence type="predicted"/>
<reference evidence="2" key="2">
    <citation type="submission" date="2025-05" db="UniProtKB">
        <authorList>
            <consortium name="EnsemblMetazoa"/>
        </authorList>
    </citation>
    <scope>IDENTIFICATION</scope>
    <source>
        <strain evidence="2">Foshan</strain>
    </source>
</reference>
<organism evidence="2 3">
    <name type="scientific">Aedes albopictus</name>
    <name type="common">Asian tiger mosquito</name>
    <name type="synonym">Stegomyia albopicta</name>
    <dbReference type="NCBI Taxonomy" id="7160"/>
    <lineage>
        <taxon>Eukaryota</taxon>
        <taxon>Metazoa</taxon>
        <taxon>Ecdysozoa</taxon>
        <taxon>Arthropoda</taxon>
        <taxon>Hexapoda</taxon>
        <taxon>Insecta</taxon>
        <taxon>Pterygota</taxon>
        <taxon>Neoptera</taxon>
        <taxon>Endopterygota</taxon>
        <taxon>Diptera</taxon>
        <taxon>Nematocera</taxon>
        <taxon>Culicoidea</taxon>
        <taxon>Culicidae</taxon>
        <taxon>Culicinae</taxon>
        <taxon>Aedini</taxon>
        <taxon>Aedes</taxon>
        <taxon>Stegomyia</taxon>
    </lineage>
</organism>
<evidence type="ECO:0000256" key="1">
    <source>
        <dbReference type="SAM" id="MobiDB-lite"/>
    </source>
</evidence>
<feature type="compositionally biased region" description="Polar residues" evidence="1">
    <location>
        <begin position="258"/>
        <end position="267"/>
    </location>
</feature>
<dbReference type="GeneID" id="115259808"/>
<dbReference type="PANTHER" id="PTHR46486:SF1">
    <property type="entry name" value="CCHC-TYPE DOMAIN-CONTAINING PROTEIN"/>
    <property type="match status" value="1"/>
</dbReference>
<feature type="region of interest" description="Disordered" evidence="1">
    <location>
        <begin position="252"/>
        <end position="310"/>
    </location>
</feature>
<feature type="compositionally biased region" description="Acidic residues" evidence="1">
    <location>
        <begin position="270"/>
        <end position="279"/>
    </location>
</feature>
<sequence>MSGFRKNTLIVDFSVVPGRPDVRKVEHFLESELQLNLSDVKSIQLHNTRNCVYIEMVNHDTALRYEKAHNIKRAFVWKDKPFKIPVYVDSEAVTVRVHDLPPSVPHTTVANFMKKYGDVFSIQTERWKNYFVGIPNGVRVLLMRIKHPIPSYLTIADEICYVEHMHQIRICRWCSRPVHPKQRCLEATAPQPETSTTAAAATAQSSEQIFSDADFPPMSSSQSTPSSPGVGETFIEIVARSKRALIEQEQKTIVPANQADQVDQQSTNGDNDDDEDDDGHDSSSLPYETNDGTNKRRLSTKRAKDKKKLCGTQELQSGCDSISLSFKN</sequence>
<feature type="region of interest" description="Disordered" evidence="1">
    <location>
        <begin position="187"/>
        <end position="206"/>
    </location>
</feature>
<feature type="compositionally biased region" description="Polar residues" evidence="1">
    <location>
        <begin position="282"/>
        <end position="292"/>
    </location>
</feature>
<dbReference type="Proteomes" id="UP000069940">
    <property type="component" value="Unassembled WGS sequence"/>
</dbReference>
<evidence type="ECO:0008006" key="4">
    <source>
        <dbReference type="Google" id="ProtNLM"/>
    </source>
</evidence>
<reference evidence="3" key="1">
    <citation type="journal article" date="2015" name="Proc. Natl. Acad. Sci. U.S.A.">
        <title>Genome sequence of the Asian Tiger mosquito, Aedes albopictus, reveals insights into its biology, genetics, and evolution.</title>
        <authorList>
            <person name="Chen X.G."/>
            <person name="Jiang X."/>
            <person name="Gu J."/>
            <person name="Xu M."/>
            <person name="Wu Y."/>
            <person name="Deng Y."/>
            <person name="Zhang C."/>
            <person name="Bonizzoni M."/>
            <person name="Dermauw W."/>
            <person name="Vontas J."/>
            <person name="Armbruster P."/>
            <person name="Huang X."/>
            <person name="Yang Y."/>
            <person name="Zhang H."/>
            <person name="He W."/>
            <person name="Peng H."/>
            <person name="Liu Y."/>
            <person name="Wu K."/>
            <person name="Chen J."/>
            <person name="Lirakis M."/>
            <person name="Topalis P."/>
            <person name="Van Leeuwen T."/>
            <person name="Hall A.B."/>
            <person name="Jiang X."/>
            <person name="Thorpe C."/>
            <person name="Mueller R.L."/>
            <person name="Sun C."/>
            <person name="Waterhouse R.M."/>
            <person name="Yan G."/>
            <person name="Tu Z.J."/>
            <person name="Fang X."/>
            <person name="James A.A."/>
        </authorList>
    </citation>
    <scope>NUCLEOTIDE SEQUENCE [LARGE SCALE GENOMIC DNA]</scope>
    <source>
        <strain evidence="3">Foshan</strain>
    </source>
</reference>
<feature type="compositionally biased region" description="Low complexity" evidence="1">
    <location>
        <begin position="216"/>
        <end position="228"/>
    </location>
</feature>
<dbReference type="EnsemblMetazoa" id="AALFPA23_003519.R3909">
    <property type="protein sequence ID" value="AALFPA23_003519.P3909"/>
    <property type="gene ID" value="AALFPA23_003519"/>
</dbReference>
<dbReference type="RefSeq" id="XP_062699302.1">
    <property type="nucleotide sequence ID" value="XM_062843318.1"/>
</dbReference>
<dbReference type="PANTHER" id="PTHR46486">
    <property type="entry name" value="CCHC-TYPE DOMAIN-CONTAINING PROTEIN"/>
    <property type="match status" value="1"/>
</dbReference>